<dbReference type="RefSeq" id="WP_069410869.1">
    <property type="nucleotide sequence ID" value="NZ_DBFYTW010000007.1"/>
</dbReference>
<dbReference type="Proteomes" id="UP000094869">
    <property type="component" value="Unassembled WGS sequence"/>
</dbReference>
<proteinExistence type="inferred from homology"/>
<dbReference type="GO" id="GO:0016787">
    <property type="term" value="F:hydrolase activity"/>
    <property type="evidence" value="ECO:0007669"/>
    <property type="project" value="UniProtKB-KW"/>
</dbReference>
<accession>A0A1E3UNL2</accession>
<dbReference type="InterPro" id="IPR050309">
    <property type="entry name" value="Type-B_Carboxylest/Lipase"/>
</dbReference>
<evidence type="ECO:0000256" key="2">
    <source>
        <dbReference type="ARBA" id="ARBA00022801"/>
    </source>
</evidence>
<dbReference type="ESTHER" id="9firm-s2l9z3">
    <property type="family name" value="Carb_B_Bacteria"/>
</dbReference>
<dbReference type="InterPro" id="IPR002018">
    <property type="entry name" value="CarbesteraseB"/>
</dbReference>
<dbReference type="Pfam" id="PF00135">
    <property type="entry name" value="COesterase"/>
    <property type="match status" value="1"/>
</dbReference>
<dbReference type="OrthoDB" id="9775851at2"/>
<keyword evidence="2 3" id="KW-0378">Hydrolase</keyword>
<evidence type="ECO:0000259" key="4">
    <source>
        <dbReference type="Pfam" id="PF00135"/>
    </source>
</evidence>
<dbReference type="Proteomes" id="UP000094271">
    <property type="component" value="Unassembled WGS sequence"/>
</dbReference>
<dbReference type="PROSITE" id="PS00122">
    <property type="entry name" value="CARBOXYLESTERASE_B_1"/>
    <property type="match status" value="1"/>
</dbReference>
<dbReference type="Gene3D" id="3.40.50.1820">
    <property type="entry name" value="alpha/beta hydrolase"/>
    <property type="match status" value="1"/>
</dbReference>
<organism evidence="6 7">
    <name type="scientific">Eisenbergiella tayi</name>
    <dbReference type="NCBI Taxonomy" id="1432052"/>
    <lineage>
        <taxon>Bacteria</taxon>
        <taxon>Bacillati</taxon>
        <taxon>Bacillota</taxon>
        <taxon>Clostridia</taxon>
        <taxon>Lachnospirales</taxon>
        <taxon>Lachnospiraceae</taxon>
        <taxon>Eisenbergiella</taxon>
    </lineage>
</organism>
<evidence type="ECO:0000313" key="6">
    <source>
        <dbReference type="EMBL" id="ODR55286.1"/>
    </source>
</evidence>
<dbReference type="InterPro" id="IPR029058">
    <property type="entry name" value="AB_hydrolase_fold"/>
</dbReference>
<comment type="caution">
    <text evidence="6">The sequence shown here is derived from an EMBL/GenBank/DDBJ whole genome shotgun (WGS) entry which is preliminary data.</text>
</comment>
<reference evidence="5 8" key="1">
    <citation type="submission" date="2016-08" db="EMBL/GenBank/DDBJ databases">
        <title>Characterization of Isolates of Eisenbergiella tayi Derived from Blood Cultures, Using Whole Genome Sequencing.</title>
        <authorList>
            <person name="Bernier A.-M."/>
            <person name="Burdz T."/>
            <person name="Wiebe D."/>
            <person name="Bernard K."/>
        </authorList>
    </citation>
    <scope>NUCLEOTIDE SEQUENCE [LARGE SCALE GENOMIC DNA]</scope>
    <source>
        <strain evidence="5 8">NML120146</strain>
    </source>
</reference>
<evidence type="ECO:0000313" key="7">
    <source>
        <dbReference type="Proteomes" id="UP000094271"/>
    </source>
</evidence>
<evidence type="ECO:0000256" key="1">
    <source>
        <dbReference type="ARBA" id="ARBA00005964"/>
    </source>
</evidence>
<comment type="similarity">
    <text evidence="1 3">Belongs to the type-B carboxylesterase/lipase family.</text>
</comment>
<dbReference type="EC" id="3.1.1.-" evidence="3"/>
<dbReference type="InterPro" id="IPR019826">
    <property type="entry name" value="Carboxylesterase_B_AS"/>
</dbReference>
<dbReference type="PANTHER" id="PTHR11559">
    <property type="entry name" value="CARBOXYLESTERASE"/>
    <property type="match status" value="1"/>
</dbReference>
<name>A0A1E3UNL2_9FIRM</name>
<dbReference type="EMBL" id="MEHA01000002">
    <property type="protein sequence ID" value="ODR55286.1"/>
    <property type="molecule type" value="Genomic_DNA"/>
</dbReference>
<dbReference type="SUPFAM" id="SSF53474">
    <property type="entry name" value="alpha/beta-Hydrolases"/>
    <property type="match status" value="1"/>
</dbReference>
<keyword evidence="8" id="KW-1185">Reference proteome</keyword>
<dbReference type="EMBL" id="MEHD01000036">
    <property type="protein sequence ID" value="ODR50227.1"/>
    <property type="molecule type" value="Genomic_DNA"/>
</dbReference>
<evidence type="ECO:0000313" key="8">
    <source>
        <dbReference type="Proteomes" id="UP000094869"/>
    </source>
</evidence>
<evidence type="ECO:0000313" key="5">
    <source>
        <dbReference type="EMBL" id="ODR50227.1"/>
    </source>
</evidence>
<dbReference type="AlphaFoldDB" id="A0A1E3UNL2"/>
<reference evidence="6 7" key="2">
    <citation type="submission" date="2016-08" db="EMBL/GenBank/DDBJ databases">
        <authorList>
            <person name="Seilhamer J.J."/>
        </authorList>
    </citation>
    <scope>NUCLEOTIDE SEQUENCE [LARGE SCALE GENOMIC DNA]</scope>
    <source>
        <strain evidence="6 7">NML150140-1</strain>
    </source>
</reference>
<protein>
    <recommendedName>
        <fullName evidence="3">Carboxylic ester hydrolase</fullName>
        <ecNumber evidence="3">3.1.1.-</ecNumber>
    </recommendedName>
</protein>
<gene>
    <name evidence="6" type="ORF">BEI59_04865</name>
    <name evidence="5" type="ORF">BEI63_23610</name>
</gene>
<evidence type="ECO:0000256" key="3">
    <source>
        <dbReference type="RuleBase" id="RU361235"/>
    </source>
</evidence>
<feature type="domain" description="Carboxylesterase type B" evidence="4">
    <location>
        <begin position="4"/>
        <end position="495"/>
    </location>
</feature>
<sequence>MENLQVTVESGKLQGVHGWDPRVAVFRGIPYAAPPIGELRWRTPLPAVPWEGVRKADQYGPIACQPVPGSNPEEFWTREIHPTGMEFEMSEDCLYLNVYTTARTGEEKLPVLIYIHGGGFKGGYPYEVEFDWEHMAKKGIVVVSIAYRLGVLGFLAHPWLSAEAPEDPKGNYGTLDQLAALKWVKRNIAAFGGDPDQITIAGQSAGAMSVQNLMTSPMAERLIDGAIIESSITAAFAEKEDRSHPLEKAEKVGVLFFEKAGIRSLEEARKLPGEELVRLEDAILGQGIHFEPAIDGILIRESNFEAYKKNHHHRIPVLAGYNRGEAESFAKAFTRPVETMAAFREYAAGFSDKAEEFMSLCGVKNDAEVKALFSGNAMLDLAAGLRMFGYIQDSQDRKAYLYEFNADIPGEDHAGSYHGSEMWFAYDSLARCWRPFTGRHYDLARQVSSYWANFVKTGDPNGKDTIGEELPEWKSFTAENEFVMEFTDKPEESKVKADALMKFRIGYTLGREIHES</sequence>